<feature type="transmembrane region" description="Helical" evidence="7">
    <location>
        <begin position="21"/>
        <end position="42"/>
    </location>
</feature>
<dbReference type="InterPro" id="IPR049278">
    <property type="entry name" value="MS_channel_C"/>
</dbReference>
<evidence type="ECO:0000259" key="9">
    <source>
        <dbReference type="Pfam" id="PF21082"/>
    </source>
</evidence>
<keyword evidence="12" id="KW-1185">Reference proteome</keyword>
<keyword evidence="4 7" id="KW-0812">Transmembrane</keyword>
<dbReference type="EMBL" id="PRDK01000006">
    <property type="protein sequence ID" value="MBE8714442.1"/>
    <property type="molecule type" value="Genomic_DNA"/>
</dbReference>
<accession>A0A928UXD1</accession>
<feature type="transmembrane region" description="Helical" evidence="7">
    <location>
        <begin position="62"/>
        <end position="82"/>
    </location>
</feature>
<evidence type="ECO:0000256" key="4">
    <source>
        <dbReference type="ARBA" id="ARBA00022692"/>
    </source>
</evidence>
<dbReference type="InterPro" id="IPR006685">
    <property type="entry name" value="MscS_channel_2nd"/>
</dbReference>
<dbReference type="GO" id="GO:0008381">
    <property type="term" value="F:mechanosensitive monoatomic ion channel activity"/>
    <property type="evidence" value="ECO:0007669"/>
    <property type="project" value="InterPro"/>
</dbReference>
<name>A0A928UXD1_9SPHI</name>
<keyword evidence="3" id="KW-1003">Cell membrane</keyword>
<evidence type="ECO:0000256" key="5">
    <source>
        <dbReference type="ARBA" id="ARBA00022989"/>
    </source>
</evidence>
<dbReference type="SUPFAM" id="SSF50182">
    <property type="entry name" value="Sm-like ribonucleoproteins"/>
    <property type="match status" value="1"/>
</dbReference>
<evidence type="ECO:0000259" key="8">
    <source>
        <dbReference type="Pfam" id="PF00924"/>
    </source>
</evidence>
<comment type="similarity">
    <text evidence="2">Belongs to the MscS (TC 1.A.23) family.</text>
</comment>
<dbReference type="Pfam" id="PF00924">
    <property type="entry name" value="MS_channel_2nd"/>
    <property type="match status" value="1"/>
</dbReference>
<dbReference type="PANTHER" id="PTHR30221">
    <property type="entry name" value="SMALL-CONDUCTANCE MECHANOSENSITIVE CHANNEL"/>
    <property type="match status" value="1"/>
</dbReference>
<evidence type="ECO:0000256" key="2">
    <source>
        <dbReference type="ARBA" id="ARBA00008017"/>
    </source>
</evidence>
<feature type="domain" description="Mechanosensitive ion channel transmembrane helices 2/3" evidence="10">
    <location>
        <begin position="69"/>
        <end position="109"/>
    </location>
</feature>
<evidence type="ECO:0000256" key="7">
    <source>
        <dbReference type="SAM" id="Phobius"/>
    </source>
</evidence>
<dbReference type="InterPro" id="IPR011066">
    <property type="entry name" value="MscS_channel_C_sf"/>
</dbReference>
<dbReference type="Proteomes" id="UP000616201">
    <property type="component" value="Unassembled WGS sequence"/>
</dbReference>
<sequence length="292" mass="32210">MEGVENIRQIETTLDRLIDSIVLKLPSIAIGFIILFLGRYFIRFAINMINRRFDRRNVSPSIRTFITSLLKFVLYTLLILTVANTMGIQTTSFIAILSAFGLAVGMALQGSLSNFAGGVLILVFKPFEVGDYISAANGSSGTVGKIDLLYTTMTDDDGVTVFSPNGPLANSVIKNYTKITKRRFTHSFTASYDTDMKTARAAILDLLKNEGAVLETPAPTMEIGELTDGGLKLQIRGWTERPDYWATYYATAEKIKTILNESKIMMPQASIKVLSDAVNPENLPDNNTDKPQ</sequence>
<dbReference type="PANTHER" id="PTHR30221:SF1">
    <property type="entry name" value="SMALL-CONDUCTANCE MECHANOSENSITIVE CHANNEL"/>
    <property type="match status" value="1"/>
</dbReference>
<dbReference type="InterPro" id="IPR010920">
    <property type="entry name" value="LSM_dom_sf"/>
</dbReference>
<comment type="caution">
    <text evidence="11">The sequence shown here is derived from an EMBL/GenBank/DDBJ whole genome shotgun (WGS) entry which is preliminary data.</text>
</comment>
<evidence type="ECO:0000256" key="3">
    <source>
        <dbReference type="ARBA" id="ARBA00022475"/>
    </source>
</evidence>
<dbReference type="InterPro" id="IPR045275">
    <property type="entry name" value="MscS_archaea/bacteria_type"/>
</dbReference>
<gene>
    <name evidence="11" type="ORF">C4F49_12190</name>
</gene>
<dbReference type="Pfam" id="PF21082">
    <property type="entry name" value="MS_channel_3rd"/>
    <property type="match status" value="1"/>
</dbReference>
<dbReference type="Gene3D" id="1.10.287.1260">
    <property type="match status" value="1"/>
</dbReference>
<organism evidence="11 12">
    <name type="scientific">Sphingobacterium hungaricum</name>
    <dbReference type="NCBI Taxonomy" id="2082723"/>
    <lineage>
        <taxon>Bacteria</taxon>
        <taxon>Pseudomonadati</taxon>
        <taxon>Bacteroidota</taxon>
        <taxon>Sphingobacteriia</taxon>
        <taxon>Sphingobacteriales</taxon>
        <taxon>Sphingobacteriaceae</taxon>
        <taxon>Sphingobacterium</taxon>
    </lineage>
</organism>
<dbReference type="InterPro" id="IPR023408">
    <property type="entry name" value="MscS_beta-dom_sf"/>
</dbReference>
<dbReference type="GO" id="GO:0005886">
    <property type="term" value="C:plasma membrane"/>
    <property type="evidence" value="ECO:0007669"/>
    <property type="project" value="UniProtKB-SubCell"/>
</dbReference>
<dbReference type="Pfam" id="PF21088">
    <property type="entry name" value="MS_channel_1st"/>
    <property type="match status" value="1"/>
</dbReference>
<reference evidence="11" key="1">
    <citation type="submission" date="2018-02" db="EMBL/GenBank/DDBJ databases">
        <authorList>
            <person name="Vasarhelyi B.M."/>
            <person name="Deshmukh S."/>
            <person name="Balint B."/>
            <person name="Kukolya J."/>
        </authorList>
    </citation>
    <scope>NUCLEOTIDE SEQUENCE</scope>
    <source>
        <strain evidence="11">KB22</strain>
    </source>
</reference>
<dbReference type="Gene3D" id="3.30.70.100">
    <property type="match status" value="1"/>
</dbReference>
<dbReference type="Gene3D" id="2.30.30.60">
    <property type="match status" value="1"/>
</dbReference>
<dbReference type="AlphaFoldDB" id="A0A928UXD1"/>
<protein>
    <submittedName>
        <fullName evidence="11">Mechanosensitive ion channel protein MscS</fullName>
    </submittedName>
</protein>
<dbReference type="InterPro" id="IPR049142">
    <property type="entry name" value="MS_channel_1st"/>
</dbReference>
<dbReference type="RefSeq" id="WP_196936303.1">
    <property type="nucleotide sequence ID" value="NZ_MU158698.1"/>
</dbReference>
<feature type="transmembrane region" description="Helical" evidence="7">
    <location>
        <begin position="88"/>
        <end position="108"/>
    </location>
</feature>
<evidence type="ECO:0000313" key="12">
    <source>
        <dbReference type="Proteomes" id="UP000616201"/>
    </source>
</evidence>
<feature type="domain" description="Mechanosensitive ion channel MscS" evidence="8">
    <location>
        <begin position="111"/>
        <end position="178"/>
    </location>
</feature>
<evidence type="ECO:0000259" key="10">
    <source>
        <dbReference type="Pfam" id="PF21088"/>
    </source>
</evidence>
<dbReference type="SUPFAM" id="SSF82689">
    <property type="entry name" value="Mechanosensitive channel protein MscS (YggB), C-terminal domain"/>
    <property type="match status" value="1"/>
</dbReference>
<keyword evidence="6 7" id="KW-0472">Membrane</keyword>
<evidence type="ECO:0000256" key="6">
    <source>
        <dbReference type="ARBA" id="ARBA00023136"/>
    </source>
</evidence>
<dbReference type="InterPro" id="IPR011014">
    <property type="entry name" value="MscS_channel_TM-2"/>
</dbReference>
<proteinExistence type="inferred from homology"/>
<feature type="domain" description="Mechanosensitive ion channel MscS C-terminal" evidence="9">
    <location>
        <begin position="187"/>
        <end position="264"/>
    </location>
</feature>
<dbReference type="SUPFAM" id="SSF82861">
    <property type="entry name" value="Mechanosensitive channel protein MscS (YggB), transmembrane region"/>
    <property type="match status" value="1"/>
</dbReference>
<comment type="subcellular location">
    <subcellularLocation>
        <location evidence="1">Cell membrane</location>
        <topology evidence="1">Multi-pass membrane protein</topology>
    </subcellularLocation>
</comment>
<evidence type="ECO:0000256" key="1">
    <source>
        <dbReference type="ARBA" id="ARBA00004651"/>
    </source>
</evidence>
<evidence type="ECO:0000313" key="11">
    <source>
        <dbReference type="EMBL" id="MBE8714442.1"/>
    </source>
</evidence>
<keyword evidence="5 7" id="KW-1133">Transmembrane helix</keyword>